<evidence type="ECO:0000256" key="1">
    <source>
        <dbReference type="ARBA" id="ARBA00009820"/>
    </source>
</evidence>
<name>A0A644WN69_9ZZZZ</name>
<organism evidence="2">
    <name type="scientific">bioreactor metagenome</name>
    <dbReference type="NCBI Taxonomy" id="1076179"/>
    <lineage>
        <taxon>unclassified sequences</taxon>
        <taxon>metagenomes</taxon>
        <taxon>ecological metagenomes</taxon>
    </lineage>
</organism>
<dbReference type="EMBL" id="VSSQ01001124">
    <property type="protein sequence ID" value="MPM05355.1"/>
    <property type="molecule type" value="Genomic_DNA"/>
</dbReference>
<dbReference type="InterPro" id="IPR011659">
    <property type="entry name" value="WD40"/>
</dbReference>
<dbReference type="PANTHER" id="PTHR36842:SF1">
    <property type="entry name" value="PROTEIN TOLB"/>
    <property type="match status" value="1"/>
</dbReference>
<dbReference type="Pfam" id="PF07676">
    <property type="entry name" value="PD40"/>
    <property type="match status" value="1"/>
</dbReference>
<reference evidence="2" key="1">
    <citation type="submission" date="2019-08" db="EMBL/GenBank/DDBJ databases">
        <authorList>
            <person name="Kucharzyk K."/>
            <person name="Murdoch R.W."/>
            <person name="Higgins S."/>
            <person name="Loffler F."/>
        </authorList>
    </citation>
    <scope>NUCLEOTIDE SEQUENCE</scope>
</reference>
<protein>
    <submittedName>
        <fullName evidence="2">Protein TolB</fullName>
    </submittedName>
</protein>
<comment type="caution">
    <text evidence="2">The sequence shown here is derived from an EMBL/GenBank/DDBJ whole genome shotgun (WGS) entry which is preliminary data.</text>
</comment>
<evidence type="ECO:0000313" key="2">
    <source>
        <dbReference type="EMBL" id="MPM05355.1"/>
    </source>
</evidence>
<dbReference type="Gene3D" id="2.120.10.30">
    <property type="entry name" value="TolB, C-terminal domain"/>
    <property type="match status" value="1"/>
</dbReference>
<accession>A0A644WN69</accession>
<sequence>MIKKLYILFVALFLSGAASAQYYMLGEDAANQKWYSIETEHFTFVFPETFLDRAQTLANQSEQYYGTVTGSLNHVSRKIPVLIHTGSVVANAYSLWTPERTEYFMTPSQNNYAHNWLQQLIIHEDRHMVQMDKLNQGLTKALGYIVGEQSVAVTLGLFMPMWYMEGDAVTTETAFSESGRGRIPSFEMKMKAQLLTEGLYNFEKASLGSYKDFVPDQYYFGYYYVAQSRKYYGASLWDNAIRNSARNWWQISPISHSFKKQTGYSKKELYRIFFRDLKDQWLLQTAAKQTAKYTLVPLPESKVQTHYKFPEFINDSTILAEKSGMDDYARFVTININTGEEKTICKAGFYASEELPATDVIPVLSKNSPGSWTTDNLSLAGNCFVWAEKKWHPRWEHVSYSVIMKHDLSSGKTTQLTHRTKYFSPALSTDGKRIVAVEFLPDGTCNIVVLDASDGNLIDTYPIEKGSFAMTPEFSPDAKQIVCITQKPDLKGIEILDIDTRKWHTVLAPSANDISNPSWKNDGIYFNAPFSGTDNVYHLDPASCAVSQITFDTFGAFNIAFSPSGERFVFSSYQNAGFVLQTAKTNEIAPLEIQSVCRNCIGLDSCYIGQEKPFLPDSLWKDSLYEIKKYRKGLHLFNLHSWMPVSFNSDNYSLLPGVSFSSQNLLSTSVLTGGYEYLTNEETGRFYADYTYTGWYPEITLKGSFGTRHGLADLEGYTDFHTWMEQSAGIELCLPLKSTIRDFFQKYRLTAGFNIHNIDPYVTPSVSYITNLPNGNMFSVESKFEFMNRQKTVLRDLMPRWGQDLDIIYKQSISGDVDAGSQLTASAKLFFPGFANHHGFKLDAAYMKKQAGEYSFTDDFIYPRGYTQIASTESEKIGLNYKFPVWYPDFNIGSLLYFKRLKLNLFYDYGEYTFQNSRHIMNSTGCEWTCDTHVFRFFIPLDIGFRYAYLPRTNENTFEFLLGINFSGF</sequence>
<dbReference type="InterPro" id="IPR011042">
    <property type="entry name" value="6-blade_b-propeller_TolB-like"/>
</dbReference>
<dbReference type="SUPFAM" id="SSF82171">
    <property type="entry name" value="DPP6 N-terminal domain-like"/>
    <property type="match status" value="1"/>
</dbReference>
<comment type="similarity">
    <text evidence="1">Belongs to the TolB family.</text>
</comment>
<gene>
    <name evidence="2" type="primary">tolB_8</name>
    <name evidence="2" type="ORF">SDC9_51643</name>
</gene>
<dbReference type="PANTHER" id="PTHR36842">
    <property type="entry name" value="PROTEIN TOLB HOMOLOG"/>
    <property type="match status" value="1"/>
</dbReference>
<dbReference type="AlphaFoldDB" id="A0A644WN69"/>
<proteinExistence type="inferred from homology"/>